<dbReference type="Pfam" id="PF14343">
    <property type="entry name" value="PrcB_C"/>
    <property type="match status" value="1"/>
</dbReference>
<dbReference type="GO" id="GO:0006508">
    <property type="term" value="P:proteolysis"/>
    <property type="evidence" value="ECO:0007669"/>
    <property type="project" value="UniProtKB-KW"/>
</dbReference>
<dbReference type="Proteomes" id="UP000295830">
    <property type="component" value="Unassembled WGS sequence"/>
</dbReference>
<evidence type="ECO:0000313" key="4">
    <source>
        <dbReference type="Proteomes" id="UP000295830"/>
    </source>
</evidence>
<evidence type="ECO:0000259" key="2">
    <source>
        <dbReference type="Pfam" id="PF14343"/>
    </source>
</evidence>
<name>A0A4R7JXW6_9GAMM</name>
<dbReference type="PROSITE" id="PS51257">
    <property type="entry name" value="PROKAR_LIPOPROTEIN"/>
    <property type="match status" value="1"/>
</dbReference>
<dbReference type="EMBL" id="SOAX01000002">
    <property type="protein sequence ID" value="TDT43322.1"/>
    <property type="molecule type" value="Genomic_DNA"/>
</dbReference>
<evidence type="ECO:0000256" key="1">
    <source>
        <dbReference type="SAM" id="SignalP"/>
    </source>
</evidence>
<evidence type="ECO:0000313" key="3">
    <source>
        <dbReference type="EMBL" id="TDT43322.1"/>
    </source>
</evidence>
<organism evidence="3 4">
    <name type="scientific">Halospina denitrificans</name>
    <dbReference type="NCBI Taxonomy" id="332522"/>
    <lineage>
        <taxon>Bacteria</taxon>
        <taxon>Pseudomonadati</taxon>
        <taxon>Pseudomonadota</taxon>
        <taxon>Gammaproteobacteria</taxon>
        <taxon>Halospina</taxon>
    </lineage>
</organism>
<keyword evidence="3" id="KW-0645">Protease</keyword>
<proteinExistence type="predicted"/>
<sequence length="157" mass="16014">MKRFIGGVAVLGSLLLAACQSGTADDGVAVEMVASADQCGRDEAALVWAENRSDFPAGSEAMATASESVLNAGDPVLLVYLGQKPTPGYSAALQGSALTDGRLHIDLKAEEPDPGAMMAQVITTPCVALRIPSGVDAGELVVSMDADGFPLGLRIPD</sequence>
<gene>
    <name evidence="3" type="ORF">DES49_1136</name>
</gene>
<dbReference type="InterPro" id="IPR025748">
    <property type="entry name" value="PrcB_C_dom"/>
</dbReference>
<dbReference type="AlphaFoldDB" id="A0A4R7JXW6"/>
<reference evidence="3 4" key="1">
    <citation type="submission" date="2019-03" db="EMBL/GenBank/DDBJ databases">
        <title>Genomic Encyclopedia of Type Strains, Phase IV (KMG-IV): sequencing the most valuable type-strain genomes for metagenomic binning, comparative biology and taxonomic classification.</title>
        <authorList>
            <person name="Goeker M."/>
        </authorList>
    </citation>
    <scope>NUCLEOTIDE SEQUENCE [LARGE SCALE GENOMIC DNA]</scope>
    <source>
        <strain evidence="3 4">DSM 15505</strain>
    </source>
</reference>
<feature type="chain" id="PRO_5020220477" evidence="1">
    <location>
        <begin position="25"/>
        <end position="157"/>
    </location>
</feature>
<keyword evidence="1" id="KW-0732">Signal</keyword>
<feature type="signal peptide" evidence="1">
    <location>
        <begin position="1"/>
        <end position="24"/>
    </location>
</feature>
<keyword evidence="3" id="KW-0378">Hydrolase</keyword>
<comment type="caution">
    <text evidence="3">The sequence shown here is derived from an EMBL/GenBank/DDBJ whole genome shotgun (WGS) entry which is preliminary data.</text>
</comment>
<dbReference type="GO" id="GO:0008233">
    <property type="term" value="F:peptidase activity"/>
    <property type="evidence" value="ECO:0007669"/>
    <property type="project" value="UniProtKB-KW"/>
</dbReference>
<keyword evidence="4" id="KW-1185">Reference proteome</keyword>
<feature type="domain" description="PrcB C-terminal" evidence="2">
    <location>
        <begin position="76"/>
        <end position="132"/>
    </location>
</feature>
<dbReference type="RefSeq" id="WP_166645999.1">
    <property type="nucleotide sequence ID" value="NZ_SOAX01000002.1"/>
</dbReference>
<accession>A0A4R7JXW6</accession>
<protein>
    <submittedName>
        <fullName evidence="3">Protease stability complex PrcB-like protein</fullName>
    </submittedName>
</protein>